<reference evidence="2 3" key="1">
    <citation type="submission" date="2016-10" db="EMBL/GenBank/DDBJ databases">
        <authorList>
            <person name="de Groot N.N."/>
        </authorList>
    </citation>
    <scope>NUCLEOTIDE SEQUENCE [LARGE SCALE GENOMIC DNA]</scope>
    <source>
        <strain evidence="2 3">DSM 28010</strain>
    </source>
</reference>
<dbReference type="PANTHER" id="PTHR33442:SF5">
    <property type="entry name" value="BIFUNCTIONAL TRANS-3-HYDROXY-L-PROLINE DEHYDRATASE_2-EPIMERASE"/>
    <property type="match status" value="1"/>
</dbReference>
<dbReference type="EMBL" id="FNEB01000006">
    <property type="protein sequence ID" value="SDI92266.1"/>
    <property type="molecule type" value="Genomic_DNA"/>
</dbReference>
<evidence type="ECO:0000256" key="1">
    <source>
        <dbReference type="ARBA" id="ARBA00007529"/>
    </source>
</evidence>
<dbReference type="GO" id="GO:0047580">
    <property type="term" value="F:4-hydroxyproline epimerase activity"/>
    <property type="evidence" value="ECO:0007669"/>
    <property type="project" value="TreeGrafter"/>
</dbReference>
<dbReference type="Proteomes" id="UP000199340">
    <property type="component" value="Unassembled WGS sequence"/>
</dbReference>
<dbReference type="PANTHER" id="PTHR33442">
    <property type="entry name" value="TRANS-3-HYDROXY-L-PROLINE DEHYDRATASE"/>
    <property type="match status" value="1"/>
</dbReference>
<evidence type="ECO:0000313" key="2">
    <source>
        <dbReference type="EMBL" id="SDI92266.1"/>
    </source>
</evidence>
<dbReference type="OrthoDB" id="181267at2"/>
<dbReference type="Gene3D" id="3.10.310.10">
    <property type="entry name" value="Diaminopimelate Epimerase, Chain A, domain 1"/>
    <property type="match status" value="2"/>
</dbReference>
<name>A0A1G8PIV7_9RHOB</name>
<dbReference type="FunFam" id="3.10.310.10:FF:000010">
    <property type="entry name" value="Proline racemase"/>
    <property type="match status" value="1"/>
</dbReference>
<keyword evidence="3" id="KW-1185">Reference proteome</keyword>
<dbReference type="AlphaFoldDB" id="A0A1G8PIV7"/>
<accession>A0A1G8PIV7</accession>
<organism evidence="2 3">
    <name type="scientific">Lutimaribacter saemankumensis</name>
    <dbReference type="NCBI Taxonomy" id="490829"/>
    <lineage>
        <taxon>Bacteria</taxon>
        <taxon>Pseudomonadati</taxon>
        <taxon>Pseudomonadota</taxon>
        <taxon>Alphaproteobacteria</taxon>
        <taxon>Rhodobacterales</taxon>
        <taxon>Roseobacteraceae</taxon>
        <taxon>Lutimaribacter</taxon>
    </lineage>
</organism>
<protein>
    <submittedName>
        <fullName evidence="2">Proline racemase</fullName>
    </submittedName>
</protein>
<comment type="similarity">
    <text evidence="1">Belongs to the proline racemase family.</text>
</comment>
<sequence>MRSTRMIHVVSAHAEGEVGDVIVGGVAPPPGGTIWEQSRWIAQDDTLRRFVLNEPRGGVFRHVNLLVPPKSPEADAAFIIMEPEDTPPMSGSNSICVATVLLDSGLVPMTEPETHLTLEAPGGLVRVRAECRDGKAQRIHVRNLPAFAAQRGVQIDVPGLGAITVDTAFGGDSFVVVDPAGLDLEVAPENARHLAELGTRISDAATDQLGFDHPALPDWRHVSFCLFATDPQREGGVLTARHAVAIRPGKIDRSPTGTGVSARIALLHAADRMEQGDTYVARSIIGSEFTGRIAALSKVDTHPAVVPEISGRGWITGTHQYMLDPADPWPGGYRLSDTWPMPDKGKTET</sequence>
<dbReference type="Pfam" id="PF05544">
    <property type="entry name" value="Pro_racemase"/>
    <property type="match status" value="1"/>
</dbReference>
<dbReference type="GO" id="GO:0050346">
    <property type="term" value="F:trans-L-3-hydroxyproline dehydratase activity"/>
    <property type="evidence" value="ECO:0007669"/>
    <property type="project" value="UniProtKB-ARBA"/>
</dbReference>
<dbReference type="STRING" id="490829.SAMN05421850_106241"/>
<dbReference type="SUPFAM" id="SSF54506">
    <property type="entry name" value="Diaminopimelate epimerase-like"/>
    <property type="match status" value="1"/>
</dbReference>
<dbReference type="SFLD" id="SFLDS00028">
    <property type="entry name" value="Proline_Racemase"/>
    <property type="match status" value="1"/>
</dbReference>
<dbReference type="NCBIfam" id="NF047722">
    <property type="entry name" value="T3LHypDht"/>
    <property type="match status" value="1"/>
</dbReference>
<dbReference type="RefSeq" id="WP_090029114.1">
    <property type="nucleotide sequence ID" value="NZ_FNEB01000006.1"/>
</dbReference>
<proteinExistence type="inferred from homology"/>
<dbReference type="InterPro" id="IPR008794">
    <property type="entry name" value="Pro_racemase_fam"/>
</dbReference>
<dbReference type="PIRSF" id="PIRSF029792">
    <property type="entry name" value="Pro_racemase"/>
    <property type="match status" value="1"/>
</dbReference>
<evidence type="ECO:0000313" key="3">
    <source>
        <dbReference type="Proteomes" id="UP000199340"/>
    </source>
</evidence>
<gene>
    <name evidence="2" type="ORF">SAMN05421850_106241</name>
</gene>